<organism evidence="5 6">
    <name type="scientific">Brevifollis gellanilyticus</name>
    <dbReference type="NCBI Taxonomy" id="748831"/>
    <lineage>
        <taxon>Bacteria</taxon>
        <taxon>Pseudomonadati</taxon>
        <taxon>Verrucomicrobiota</taxon>
        <taxon>Verrucomicrobiia</taxon>
        <taxon>Verrucomicrobiales</taxon>
        <taxon>Verrucomicrobiaceae</taxon>
    </lineage>
</organism>
<sequence length="322" mass="34422">MKPSPLGILPHYHHEGGTAHGPTIRSVLTHMPHRDWDEDGVRSYLKRSPDGHRTCFDQVRTVAPAHVQPSKHLTAATALEQAMDDLAQEKRRAAIALSGGLDSALVLAMLRARGRDDIPVVTLVSSLPGYCEWQATKGTASTLGVHDLQAIEVSAADFITAFPQAITSAECPLFNLHPVSRWLLANQLRAQGVEVLITGDGADQVFAGSDPRNYLPIVGALTRAAGLELCSPFLYEAVLSSAPPPTSDKAALRDIAQDYLPATSSQGPKKGTYTPPLDVSAHWRADAITTLSGRLHPTAPQPGSAPESVLWTSLGILSDLLH</sequence>
<dbReference type="InterPro" id="IPR001962">
    <property type="entry name" value="Asn_synthase"/>
</dbReference>
<dbReference type="PANTHER" id="PTHR43284:SF1">
    <property type="entry name" value="ASPARAGINE SYNTHETASE"/>
    <property type="match status" value="1"/>
</dbReference>
<dbReference type="OrthoDB" id="9763290at2"/>
<evidence type="ECO:0000256" key="1">
    <source>
        <dbReference type="ARBA" id="ARBA00005187"/>
    </source>
</evidence>
<dbReference type="InterPro" id="IPR051786">
    <property type="entry name" value="ASN_synthetase/amidase"/>
</dbReference>
<reference evidence="5 6" key="1">
    <citation type="submission" date="2019-07" db="EMBL/GenBank/DDBJ databases">
        <title>Whole genome shotgun sequence of Brevifollis gellanilyticus NBRC 108608.</title>
        <authorList>
            <person name="Hosoyama A."/>
            <person name="Uohara A."/>
            <person name="Ohji S."/>
            <person name="Ichikawa N."/>
        </authorList>
    </citation>
    <scope>NUCLEOTIDE SEQUENCE [LARGE SCALE GENOMIC DNA]</scope>
    <source>
        <strain evidence="5 6">NBRC 108608</strain>
    </source>
</reference>
<evidence type="ECO:0000313" key="6">
    <source>
        <dbReference type="Proteomes" id="UP000321577"/>
    </source>
</evidence>
<gene>
    <name evidence="5" type="ORF">BGE01nite_31400</name>
</gene>
<dbReference type="InterPro" id="IPR014729">
    <property type="entry name" value="Rossmann-like_a/b/a_fold"/>
</dbReference>
<protein>
    <recommendedName>
        <fullName evidence="2">asparagine synthase (glutamine-hydrolyzing)</fullName>
        <ecNumber evidence="2">6.3.5.4</ecNumber>
    </recommendedName>
</protein>
<dbReference type="Proteomes" id="UP000321577">
    <property type="component" value="Unassembled WGS sequence"/>
</dbReference>
<accession>A0A512MAU2</accession>
<dbReference type="EC" id="6.3.5.4" evidence="2"/>
<evidence type="ECO:0000313" key="5">
    <source>
        <dbReference type="EMBL" id="GEP43849.1"/>
    </source>
</evidence>
<dbReference type="CDD" id="cd01991">
    <property type="entry name" value="Asn_synthase_B_C"/>
    <property type="match status" value="1"/>
</dbReference>
<evidence type="ECO:0000256" key="2">
    <source>
        <dbReference type="ARBA" id="ARBA00012737"/>
    </source>
</evidence>
<comment type="pathway">
    <text evidence="1">Amino-acid biosynthesis; L-asparagine biosynthesis; L-asparagine from L-aspartate (L-Gln route): step 1/1.</text>
</comment>
<dbReference type="Pfam" id="PF00733">
    <property type="entry name" value="Asn_synthase"/>
    <property type="match status" value="1"/>
</dbReference>
<dbReference type="AlphaFoldDB" id="A0A512MAU2"/>
<dbReference type="RefSeq" id="WP_146851412.1">
    <property type="nucleotide sequence ID" value="NZ_BKAG01000022.1"/>
</dbReference>
<dbReference type="GO" id="GO:0006529">
    <property type="term" value="P:asparagine biosynthetic process"/>
    <property type="evidence" value="ECO:0007669"/>
    <property type="project" value="InterPro"/>
</dbReference>
<dbReference type="PANTHER" id="PTHR43284">
    <property type="entry name" value="ASPARAGINE SYNTHETASE (GLUTAMINE-HYDROLYZING)"/>
    <property type="match status" value="1"/>
</dbReference>
<dbReference type="Gene3D" id="3.40.50.620">
    <property type="entry name" value="HUPs"/>
    <property type="match status" value="1"/>
</dbReference>
<dbReference type="GO" id="GO:0004066">
    <property type="term" value="F:asparagine synthase (glutamine-hydrolyzing) activity"/>
    <property type="evidence" value="ECO:0007669"/>
    <property type="project" value="UniProtKB-EC"/>
</dbReference>
<comment type="caution">
    <text evidence="5">The sequence shown here is derived from an EMBL/GenBank/DDBJ whole genome shotgun (WGS) entry which is preliminary data.</text>
</comment>
<proteinExistence type="predicted"/>
<feature type="domain" description="Asparagine synthetase" evidence="4">
    <location>
        <begin position="77"/>
        <end position="212"/>
    </location>
</feature>
<keyword evidence="6" id="KW-1185">Reference proteome</keyword>
<evidence type="ECO:0000256" key="3">
    <source>
        <dbReference type="ARBA" id="ARBA00048741"/>
    </source>
</evidence>
<dbReference type="EMBL" id="BKAG01000022">
    <property type="protein sequence ID" value="GEP43849.1"/>
    <property type="molecule type" value="Genomic_DNA"/>
</dbReference>
<evidence type="ECO:0000259" key="4">
    <source>
        <dbReference type="Pfam" id="PF00733"/>
    </source>
</evidence>
<name>A0A512MAU2_9BACT</name>
<dbReference type="SUPFAM" id="SSF52402">
    <property type="entry name" value="Adenine nucleotide alpha hydrolases-like"/>
    <property type="match status" value="1"/>
</dbReference>
<comment type="catalytic activity">
    <reaction evidence="3">
        <text>L-aspartate + L-glutamine + ATP + H2O = L-asparagine + L-glutamate + AMP + diphosphate + H(+)</text>
        <dbReference type="Rhea" id="RHEA:12228"/>
        <dbReference type="ChEBI" id="CHEBI:15377"/>
        <dbReference type="ChEBI" id="CHEBI:15378"/>
        <dbReference type="ChEBI" id="CHEBI:29985"/>
        <dbReference type="ChEBI" id="CHEBI:29991"/>
        <dbReference type="ChEBI" id="CHEBI:30616"/>
        <dbReference type="ChEBI" id="CHEBI:33019"/>
        <dbReference type="ChEBI" id="CHEBI:58048"/>
        <dbReference type="ChEBI" id="CHEBI:58359"/>
        <dbReference type="ChEBI" id="CHEBI:456215"/>
        <dbReference type="EC" id="6.3.5.4"/>
    </reaction>
</comment>